<gene>
    <name evidence="2" type="ORF">M7I_7886</name>
</gene>
<dbReference type="Proteomes" id="UP000005446">
    <property type="component" value="Unassembled WGS sequence"/>
</dbReference>
<evidence type="ECO:0000313" key="3">
    <source>
        <dbReference type="Proteomes" id="UP000005446"/>
    </source>
</evidence>
<evidence type="ECO:0000313" key="2">
    <source>
        <dbReference type="EMBL" id="EHK96387.1"/>
    </source>
</evidence>
<feature type="domain" description="CHAT" evidence="1">
    <location>
        <begin position="268"/>
        <end position="543"/>
    </location>
</feature>
<dbReference type="Pfam" id="PF12770">
    <property type="entry name" value="CHAT"/>
    <property type="match status" value="1"/>
</dbReference>
<dbReference type="HOGENOM" id="CLU_369200_0_0_1"/>
<evidence type="ECO:0000259" key="1">
    <source>
        <dbReference type="Pfam" id="PF12770"/>
    </source>
</evidence>
<sequence length="754" mass="85289">MSTYQIKWDQRRDLESLATSVALGREVLDQLPKDADTDARIAALSNLSFRLQRVYLCYVVDEELPTGMESLDGETLLDDALEHLSESALLHGERTLSVPENILTFVMGAMLGRCANVLRIGVKIIKDYCSVASQEDQRDCLNEYSEALHTFRASFTNQVSFHERKSGMERLAKLQDRIRQIPGILGGPERLSERLLLEMAQDRDIVVVSLTDLRSDAILITKAGLRVVPLPSLDEWQLSEDSWEIQTGLATEEDQEEVFHDLHANLSKLLRDLWRNLVNPVLRDLGHLQTLSKSDSWPRIVWIPTGILCLYPIHAAGLGLHKEANAMNRVISSYASSLSSLLRLHENEGRGASLDGPTKVAIMAMPETVDRQPLDLSLQEAAAITRAFPDSELLVNRTTEDVLEVIARQPQIVHFTCHGEVDYDQPLLSKLLTRDWQTSPLTVAQLQVLNIERSRLAFLSACFTANAGVENMQDENNHLAGALHRAGFPSIVGSLWYVGEEAALEVTRRFYEELAKEEQEWPEHVAKALHFAILDFRETTRTAGNKMRGDPSFVVIIIIILVVPSKQFYKLIKSNVLQLDIQHFVLFQLATFNSLMRPTPACISLQSRISRQINLTTQPLHLNSKNPTHHPRRLRKPIHRHLPLQMQRNLRRRLQRQRQIGARPALLQHRSLEIRSAQHLQTDNKITGRFVHDHILDPRAGVLVRRHALENVRRVLQRVVFELCGFDGEERRGAAVESGAKVLGEPDVEAAARV</sequence>
<accession>H0EYI4</accession>
<organism evidence="2 3">
    <name type="scientific">Glarea lozoyensis (strain ATCC 74030 / MF5533)</name>
    <dbReference type="NCBI Taxonomy" id="1104152"/>
    <lineage>
        <taxon>Eukaryota</taxon>
        <taxon>Fungi</taxon>
        <taxon>Dikarya</taxon>
        <taxon>Ascomycota</taxon>
        <taxon>Pezizomycotina</taxon>
        <taxon>Leotiomycetes</taxon>
        <taxon>Helotiales</taxon>
        <taxon>Helotiaceae</taxon>
        <taxon>Glarea</taxon>
    </lineage>
</organism>
<dbReference type="InterPro" id="IPR024983">
    <property type="entry name" value="CHAT_dom"/>
</dbReference>
<protein>
    <recommendedName>
        <fullName evidence="1">CHAT domain-containing protein</fullName>
    </recommendedName>
</protein>
<comment type="caution">
    <text evidence="2">The sequence shown here is derived from an EMBL/GenBank/DDBJ whole genome shotgun (WGS) entry which is preliminary data.</text>
</comment>
<dbReference type="EMBL" id="AGUE01000252">
    <property type="protein sequence ID" value="EHK96387.1"/>
    <property type="molecule type" value="Genomic_DNA"/>
</dbReference>
<name>H0EYI4_GLAL7</name>
<reference evidence="2 3" key="1">
    <citation type="journal article" date="2012" name="Eukaryot. Cell">
        <title>Genome sequence of the fungus Glarea lozoyensis: the first genome sequence of a species from the Helotiaceae family.</title>
        <authorList>
            <person name="Youssar L."/>
            <person name="Gruening B.A."/>
            <person name="Erxleben A."/>
            <person name="Guenther S."/>
            <person name="Huettel W."/>
        </authorList>
    </citation>
    <scope>NUCLEOTIDE SEQUENCE [LARGE SCALE GENOMIC DNA]</scope>
    <source>
        <strain evidence="3">ATCC 74030 / MF5533</strain>
    </source>
</reference>
<dbReference type="OrthoDB" id="9991317at2759"/>
<proteinExistence type="predicted"/>
<keyword evidence="3" id="KW-1185">Reference proteome</keyword>
<dbReference type="InParanoid" id="H0EYI4"/>
<dbReference type="AlphaFoldDB" id="H0EYI4"/>